<dbReference type="SMART" id="SM00248">
    <property type="entry name" value="ANK"/>
    <property type="match status" value="6"/>
</dbReference>
<feature type="repeat" description="ANK" evidence="3">
    <location>
        <begin position="239"/>
        <end position="271"/>
    </location>
</feature>
<dbReference type="SUPFAM" id="SSF48403">
    <property type="entry name" value="Ankyrin repeat"/>
    <property type="match status" value="1"/>
</dbReference>
<feature type="compositionally biased region" description="Polar residues" evidence="4">
    <location>
        <begin position="462"/>
        <end position="475"/>
    </location>
</feature>
<dbReference type="SUPFAM" id="SSF50729">
    <property type="entry name" value="PH domain-like"/>
    <property type="match status" value="1"/>
</dbReference>
<dbReference type="SMART" id="SM00462">
    <property type="entry name" value="PTB"/>
    <property type="match status" value="1"/>
</dbReference>
<keyword evidence="2 3" id="KW-0040">ANK repeat</keyword>
<dbReference type="Pfam" id="PF00640">
    <property type="entry name" value="PID"/>
    <property type="match status" value="1"/>
</dbReference>
<feature type="compositionally biased region" description="Polar residues" evidence="4">
    <location>
        <begin position="686"/>
        <end position="713"/>
    </location>
</feature>
<feature type="repeat" description="ANK" evidence="3">
    <location>
        <begin position="207"/>
        <end position="239"/>
    </location>
</feature>
<evidence type="ECO:0000259" key="5">
    <source>
        <dbReference type="PROSITE" id="PS01179"/>
    </source>
</evidence>
<gene>
    <name evidence="7" type="primary">LOC101895988</name>
</gene>
<protein>
    <submittedName>
        <fullName evidence="7">Ankyrin repeat and sterile alpha motif domain-containing protein 1B isoform X1</fullName>
    </submittedName>
</protein>
<feature type="region of interest" description="Disordered" evidence="4">
    <location>
        <begin position="665"/>
        <end position="716"/>
    </location>
</feature>
<proteinExistence type="predicted"/>
<dbReference type="PROSITE" id="PS01179">
    <property type="entry name" value="PID"/>
    <property type="match status" value="1"/>
</dbReference>
<dbReference type="InterPro" id="IPR011993">
    <property type="entry name" value="PH-like_dom_sf"/>
</dbReference>
<evidence type="ECO:0000256" key="4">
    <source>
        <dbReference type="SAM" id="MobiDB-lite"/>
    </source>
</evidence>
<dbReference type="InterPro" id="IPR006020">
    <property type="entry name" value="PTB/PI_dom"/>
</dbReference>
<dbReference type="Pfam" id="PF13637">
    <property type="entry name" value="Ank_4"/>
    <property type="match status" value="1"/>
</dbReference>
<dbReference type="RefSeq" id="XP_058983917.1">
    <property type="nucleotide sequence ID" value="XM_059127934.1"/>
</dbReference>
<reference evidence="7" key="1">
    <citation type="submission" date="2025-08" db="UniProtKB">
        <authorList>
            <consortium name="RefSeq"/>
        </authorList>
    </citation>
    <scope>IDENTIFICATION</scope>
    <source>
        <strain evidence="7">Aabys</strain>
        <tissue evidence="7">Whole body</tissue>
    </source>
</reference>
<dbReference type="PRINTS" id="PR01415">
    <property type="entry name" value="ANKYRIN"/>
</dbReference>
<keyword evidence="1" id="KW-0677">Repeat</keyword>
<feature type="repeat" description="ANK" evidence="3">
    <location>
        <begin position="48"/>
        <end position="80"/>
    </location>
</feature>
<evidence type="ECO:0000313" key="7">
    <source>
        <dbReference type="RefSeq" id="XP_058983917.1"/>
    </source>
</evidence>
<name>A0ABM3VDP4_MUSDO</name>
<dbReference type="Proteomes" id="UP001652621">
    <property type="component" value="Unplaced"/>
</dbReference>
<dbReference type="InterPro" id="IPR002110">
    <property type="entry name" value="Ankyrin_rpt"/>
</dbReference>
<evidence type="ECO:0000256" key="1">
    <source>
        <dbReference type="ARBA" id="ARBA00022737"/>
    </source>
</evidence>
<accession>A0ABM3VDP4</accession>
<dbReference type="GeneID" id="101895988"/>
<feature type="region of interest" description="Disordered" evidence="4">
    <location>
        <begin position="507"/>
        <end position="564"/>
    </location>
</feature>
<dbReference type="PANTHER" id="PTHR24174:SF1">
    <property type="entry name" value="IP14385P"/>
    <property type="match status" value="1"/>
</dbReference>
<dbReference type="PROSITE" id="PS50088">
    <property type="entry name" value="ANK_REPEAT"/>
    <property type="match status" value="4"/>
</dbReference>
<dbReference type="InterPro" id="IPR033635">
    <property type="entry name" value="ANKS1/Caskin"/>
</dbReference>
<evidence type="ECO:0000313" key="6">
    <source>
        <dbReference type="Proteomes" id="UP001652621"/>
    </source>
</evidence>
<feature type="domain" description="PID" evidence="5">
    <location>
        <begin position="818"/>
        <end position="964"/>
    </location>
</feature>
<dbReference type="Gene3D" id="2.30.29.30">
    <property type="entry name" value="Pleckstrin-homology domain (PH domain)/Phosphotyrosine-binding domain (PTB)"/>
    <property type="match status" value="1"/>
</dbReference>
<feature type="region of interest" description="Disordered" evidence="4">
    <location>
        <begin position="462"/>
        <end position="481"/>
    </location>
</feature>
<feature type="compositionally biased region" description="Basic and acidic residues" evidence="4">
    <location>
        <begin position="542"/>
        <end position="552"/>
    </location>
</feature>
<dbReference type="PROSITE" id="PS50297">
    <property type="entry name" value="ANK_REP_REGION"/>
    <property type="match status" value="3"/>
</dbReference>
<evidence type="ECO:0000256" key="3">
    <source>
        <dbReference type="PROSITE-ProRule" id="PRU00023"/>
    </source>
</evidence>
<sequence>MGRSQDLLDAARTGNISVVGKILEHYAKKGGPLSSFRRSPSLNAQDMNGYTPLHHACLNGHEEIVRLLLSHDAATDVPDIRGSTPLYLASWADKPDIVRMLLMHPRRPANPNAQNSQNETPLHCAAEHGHNAVVAILLSYGADPTIRNNSFQTALDLASQFGRLQVVQILIRTHPELIEPFRVYNEIVALENGHSPPYTITPTKHIFTHSCLHLAARNGHKKVVETLLAAGVDVNILTNSGSALHEAALCGKKSVVCTLLRAGIDLYAVDGNGRTALDVLTDYPPHVTYEIVSIIKDFCQESCRMENNSHFIPIKDVNDNTAMSRYEDESKAEQNYVMEQQQQQNNHHHQHFVENRSMTMNSLDRQISIDRYTPMEPILNPKSTLPKSNRSTPETLLEYKPVYATNLLNRRLGTNTERKFPKLETNAKKEENVSNLNSTQYHCVDEYVEMTLPTGSACNTPRTPKATAMSQVQTPLPSPRRNLEYCDYANISAIMDNAQNNRRQVLRQEQEEDGADCNNNDIQPKTPTATNNNFDTNNNNNDSRRQSQDRSVHSPTPDYPPPTAFQAETTIFEFVKPPPDKSWKRKSLQLQNRNSQFYNNLKSFIWEEQMEPPEEEQFDSISSSRVSECVEEFVGDVPFAGLFKGSSLNLASDAPQETGNKNQAIEELPSGLRSPSLVKSVRPMSTKRSSMQLPTPTGNEENSLENGVASNEIKTPPPVVTATAKESEFDFDASKVWDEINTIFESIGNEVSAANNETTNTTLDAISDECNYLSNTLRKKTLTIRKPAELLLISPEQEDVNPNWCHSANTLIYGYVLYDVYYLGSTVIRELHGTVSTRKSIQKLKREETPAPIEYKGQDGSLIEDINCSTRILKETNAQTRLKVGIALSHAGVRFIDTENKSTISVHDIENINCVSQDTDDLRYFAYITREKDTHYCHVFMVDSLDLATEIILTLGQAFEVAYQLSLINQEESLANNTTEELTTVEEENKRISYCDIVDNI</sequence>
<feature type="compositionally biased region" description="Low complexity" evidence="4">
    <location>
        <begin position="530"/>
        <end position="541"/>
    </location>
</feature>
<dbReference type="Pfam" id="PF12796">
    <property type="entry name" value="Ank_2"/>
    <property type="match status" value="2"/>
</dbReference>
<keyword evidence="6" id="KW-1185">Reference proteome</keyword>
<feature type="compositionally biased region" description="Polar residues" evidence="4">
    <location>
        <begin position="517"/>
        <end position="529"/>
    </location>
</feature>
<organism evidence="6 7">
    <name type="scientific">Musca domestica</name>
    <name type="common">House fly</name>
    <dbReference type="NCBI Taxonomy" id="7370"/>
    <lineage>
        <taxon>Eukaryota</taxon>
        <taxon>Metazoa</taxon>
        <taxon>Ecdysozoa</taxon>
        <taxon>Arthropoda</taxon>
        <taxon>Hexapoda</taxon>
        <taxon>Insecta</taxon>
        <taxon>Pterygota</taxon>
        <taxon>Neoptera</taxon>
        <taxon>Endopterygota</taxon>
        <taxon>Diptera</taxon>
        <taxon>Brachycera</taxon>
        <taxon>Muscomorpha</taxon>
        <taxon>Muscoidea</taxon>
        <taxon>Muscidae</taxon>
        <taxon>Musca</taxon>
    </lineage>
</organism>
<feature type="repeat" description="ANK" evidence="3">
    <location>
        <begin position="117"/>
        <end position="149"/>
    </location>
</feature>
<evidence type="ECO:0000256" key="2">
    <source>
        <dbReference type="ARBA" id="ARBA00023043"/>
    </source>
</evidence>
<dbReference type="InterPro" id="IPR036770">
    <property type="entry name" value="Ankyrin_rpt-contain_sf"/>
</dbReference>
<dbReference type="Gene3D" id="1.25.40.20">
    <property type="entry name" value="Ankyrin repeat-containing domain"/>
    <property type="match status" value="2"/>
</dbReference>
<dbReference type="PANTHER" id="PTHR24174">
    <property type="entry name" value="ANKYRIN REPEAT AND STERILE ALPHA MOTIF DOMAIN-CONTAINING PROTEIN 1"/>
    <property type="match status" value="1"/>
</dbReference>